<feature type="compositionally biased region" description="Gly residues" evidence="1">
    <location>
        <begin position="229"/>
        <end position="242"/>
    </location>
</feature>
<feature type="region of interest" description="Disordered" evidence="1">
    <location>
        <begin position="229"/>
        <end position="308"/>
    </location>
</feature>
<dbReference type="OrthoDB" id="3728740at2"/>
<evidence type="ECO:0000313" key="4">
    <source>
        <dbReference type="Proteomes" id="UP000250080"/>
    </source>
</evidence>
<organism evidence="3 4">
    <name type="scientific">Propionibacterium freudenreichii</name>
    <dbReference type="NCBI Taxonomy" id="1744"/>
    <lineage>
        <taxon>Bacteria</taxon>
        <taxon>Bacillati</taxon>
        <taxon>Actinomycetota</taxon>
        <taxon>Actinomycetes</taxon>
        <taxon>Propionibacteriales</taxon>
        <taxon>Propionibacteriaceae</taxon>
        <taxon>Propionibacterium</taxon>
    </lineage>
</organism>
<keyword evidence="2" id="KW-0812">Transmembrane</keyword>
<evidence type="ECO:0000256" key="2">
    <source>
        <dbReference type="SAM" id="Phobius"/>
    </source>
</evidence>
<feature type="compositionally biased region" description="Low complexity" evidence="1">
    <location>
        <begin position="243"/>
        <end position="262"/>
    </location>
</feature>
<keyword evidence="2" id="KW-0472">Membrane</keyword>
<reference evidence="3 4" key="1">
    <citation type="submission" date="2016-09" db="EMBL/GenBank/DDBJ databases">
        <authorList>
            <person name="Laine KS P."/>
        </authorList>
    </citation>
    <scope>NUCLEOTIDE SEQUENCE [LARGE SCALE GENOMIC DNA]</scope>
    <source>
        <strain evidence="3">PFRJS-23</strain>
    </source>
</reference>
<feature type="region of interest" description="Disordered" evidence="1">
    <location>
        <begin position="1"/>
        <end position="28"/>
    </location>
</feature>
<dbReference type="AlphaFoldDB" id="A0A0A8PF69"/>
<accession>A0A0A8PF69</accession>
<feature type="transmembrane region" description="Helical" evidence="2">
    <location>
        <begin position="201"/>
        <end position="222"/>
    </location>
</feature>
<evidence type="ECO:0000313" key="3">
    <source>
        <dbReference type="EMBL" id="SCQ79092.1"/>
    </source>
</evidence>
<dbReference type="Proteomes" id="UP000250080">
    <property type="component" value="Chromosome I"/>
</dbReference>
<gene>
    <name evidence="3" type="ORF">PFR_JS23_1294</name>
</gene>
<proteinExistence type="predicted"/>
<dbReference type="EMBL" id="LT618793">
    <property type="protein sequence ID" value="SCQ79092.1"/>
    <property type="molecule type" value="Genomic_DNA"/>
</dbReference>
<feature type="compositionally biased region" description="Low complexity" evidence="1">
    <location>
        <begin position="291"/>
        <end position="308"/>
    </location>
</feature>
<keyword evidence="2" id="KW-1133">Transmembrane helix</keyword>
<name>A0A0A8PF69_9ACTN</name>
<protein>
    <submittedName>
        <fullName evidence="3">Uncharacterized protein</fullName>
    </submittedName>
</protein>
<sequence>MSDEESTAGPGGAATPSAGRPSVNAFPLLPTDPPRIGRWWLDARLVARPSGVAFLAHADGQASTMLILLSRGAAGDAAARDRLAGEINRMSEDTVIARGGQGQDQGRLAHLFVSQADDPVGPGHAATAPWTVLAWDDSDNALREADRLLRSVDLSGSPELGTPSGPGFSLPWIGHSTPGNWRLWPPSWPDRKDRTGWVPMLASWLLMILAATLALLIAVLIFQNPPPGGGGGGGASGSGSASGTGSASSSEGSGTEPSSGSPSGSGSGSGSPSSSGGQGSPTKTPSMNAPGQGSATTTQSATPQQSRL</sequence>
<evidence type="ECO:0000256" key="1">
    <source>
        <dbReference type="SAM" id="MobiDB-lite"/>
    </source>
</evidence>